<dbReference type="PANTHER" id="PTHR43861:SF1">
    <property type="entry name" value="TRANS-ACONITATE 2-METHYLTRANSFERASE"/>
    <property type="match status" value="1"/>
</dbReference>
<evidence type="ECO:0000259" key="3">
    <source>
        <dbReference type="Pfam" id="PF13649"/>
    </source>
</evidence>
<reference evidence="4" key="1">
    <citation type="submission" date="2020-10" db="EMBL/GenBank/DDBJ databases">
        <title>Taxonomic study of unclassified bacteria belonging to the class Ktedonobacteria.</title>
        <authorList>
            <person name="Yabe S."/>
            <person name="Wang C.M."/>
            <person name="Zheng Y."/>
            <person name="Sakai Y."/>
            <person name="Cavaletti L."/>
            <person name="Monciardini P."/>
            <person name="Donadio S."/>
        </authorList>
    </citation>
    <scope>NUCLEOTIDE SEQUENCE</scope>
    <source>
        <strain evidence="4">ID150040</strain>
    </source>
</reference>
<protein>
    <submittedName>
        <fullName evidence="4">Class I SAM-dependent methyltransferase</fullName>
    </submittedName>
</protein>
<dbReference type="PANTHER" id="PTHR43861">
    <property type="entry name" value="TRANS-ACONITATE 2-METHYLTRANSFERASE-RELATED"/>
    <property type="match status" value="1"/>
</dbReference>
<keyword evidence="5" id="KW-1185">Reference proteome</keyword>
<organism evidence="4 5">
    <name type="scientific">Reticulibacter mediterranei</name>
    <dbReference type="NCBI Taxonomy" id="2778369"/>
    <lineage>
        <taxon>Bacteria</taxon>
        <taxon>Bacillati</taxon>
        <taxon>Chloroflexota</taxon>
        <taxon>Ktedonobacteria</taxon>
        <taxon>Ktedonobacterales</taxon>
        <taxon>Reticulibacteraceae</taxon>
        <taxon>Reticulibacter</taxon>
    </lineage>
</organism>
<evidence type="ECO:0000256" key="2">
    <source>
        <dbReference type="ARBA" id="ARBA00022679"/>
    </source>
</evidence>
<name>A0A8J3IMU9_9CHLR</name>
<gene>
    <name evidence="4" type="ORF">KSF_070110</name>
</gene>
<evidence type="ECO:0000313" key="4">
    <source>
        <dbReference type="EMBL" id="GHO96963.1"/>
    </source>
</evidence>
<keyword evidence="1 4" id="KW-0489">Methyltransferase</keyword>
<dbReference type="RefSeq" id="WP_220207550.1">
    <property type="nucleotide sequence ID" value="NZ_BNJK01000001.1"/>
</dbReference>
<proteinExistence type="predicted"/>
<dbReference type="Gene3D" id="3.40.50.150">
    <property type="entry name" value="Vaccinia Virus protein VP39"/>
    <property type="match status" value="1"/>
</dbReference>
<dbReference type="AlphaFoldDB" id="A0A8J3IMU9"/>
<sequence length="234" mass="26256">MSTLPSWYYDDRQQIGVDFENTTQVATYDRDQGSNTAEEQALLHRLAIGAGSHVIDLGAGTGSFAIAAAKAGAYVYVVDVSRSMLTYTIQKATAAHLAPIEFHHGGFLTYEHRAAPVDAIITRFALHHLPDFWKMVAFQRMAAMLKPGGIFYLRDTIFSFEPAAYREHINAWIMRVAKEPGTGFVAADFETHVRDEYSTYGWILEGMLTRTGFTIEEATYPSTEYAEYVCRKNM</sequence>
<keyword evidence="2" id="KW-0808">Transferase</keyword>
<feature type="domain" description="Methyltransferase" evidence="3">
    <location>
        <begin position="54"/>
        <end position="149"/>
    </location>
</feature>
<dbReference type="Pfam" id="PF13649">
    <property type="entry name" value="Methyltransf_25"/>
    <property type="match status" value="1"/>
</dbReference>
<dbReference type="InterPro" id="IPR029063">
    <property type="entry name" value="SAM-dependent_MTases_sf"/>
</dbReference>
<dbReference type="GO" id="GO:0008168">
    <property type="term" value="F:methyltransferase activity"/>
    <property type="evidence" value="ECO:0007669"/>
    <property type="project" value="UniProtKB-KW"/>
</dbReference>
<dbReference type="SUPFAM" id="SSF53335">
    <property type="entry name" value="S-adenosyl-L-methionine-dependent methyltransferases"/>
    <property type="match status" value="1"/>
</dbReference>
<dbReference type="InterPro" id="IPR041698">
    <property type="entry name" value="Methyltransf_25"/>
</dbReference>
<dbReference type="Proteomes" id="UP000597444">
    <property type="component" value="Unassembled WGS sequence"/>
</dbReference>
<dbReference type="EMBL" id="BNJK01000001">
    <property type="protein sequence ID" value="GHO96963.1"/>
    <property type="molecule type" value="Genomic_DNA"/>
</dbReference>
<accession>A0A8J3IMU9</accession>
<dbReference type="CDD" id="cd02440">
    <property type="entry name" value="AdoMet_MTases"/>
    <property type="match status" value="1"/>
</dbReference>
<evidence type="ECO:0000256" key="1">
    <source>
        <dbReference type="ARBA" id="ARBA00022603"/>
    </source>
</evidence>
<dbReference type="GO" id="GO:0032259">
    <property type="term" value="P:methylation"/>
    <property type="evidence" value="ECO:0007669"/>
    <property type="project" value="UniProtKB-KW"/>
</dbReference>
<evidence type="ECO:0000313" key="5">
    <source>
        <dbReference type="Proteomes" id="UP000597444"/>
    </source>
</evidence>
<comment type="caution">
    <text evidence="4">The sequence shown here is derived from an EMBL/GenBank/DDBJ whole genome shotgun (WGS) entry which is preliminary data.</text>
</comment>